<organism evidence="4 5">
    <name type="scientific">Flavobacterium succinicans</name>
    <dbReference type="NCBI Taxonomy" id="29536"/>
    <lineage>
        <taxon>Bacteria</taxon>
        <taxon>Pseudomonadati</taxon>
        <taxon>Bacteroidota</taxon>
        <taxon>Flavobacteriia</taxon>
        <taxon>Flavobacteriales</taxon>
        <taxon>Flavobacteriaceae</taxon>
        <taxon>Flavobacterium</taxon>
    </lineage>
</organism>
<keyword evidence="2" id="KW-0677">Repeat</keyword>
<dbReference type="InterPro" id="IPR001763">
    <property type="entry name" value="Rhodanese-like_dom"/>
</dbReference>
<keyword evidence="5" id="KW-1185">Reference proteome</keyword>
<keyword evidence="1 4" id="KW-0808">Transferase</keyword>
<evidence type="ECO:0000256" key="2">
    <source>
        <dbReference type="ARBA" id="ARBA00022737"/>
    </source>
</evidence>
<dbReference type="STRING" id="29536.FLB_06290"/>
<dbReference type="AlphaFoldDB" id="A0A1I4XCN9"/>
<dbReference type="GO" id="GO:0004792">
    <property type="term" value="F:thiosulfate-cyanide sulfurtransferase activity"/>
    <property type="evidence" value="ECO:0007669"/>
    <property type="project" value="TreeGrafter"/>
</dbReference>
<keyword evidence="4" id="KW-0670">Pyruvate</keyword>
<evidence type="ECO:0000313" key="4">
    <source>
        <dbReference type="EMBL" id="SFN23273.1"/>
    </source>
</evidence>
<dbReference type="CDD" id="cd01449">
    <property type="entry name" value="TST_Repeat_2"/>
    <property type="match status" value="1"/>
</dbReference>
<dbReference type="SMART" id="SM00450">
    <property type="entry name" value="RHOD"/>
    <property type="match status" value="2"/>
</dbReference>
<reference evidence="5" key="1">
    <citation type="submission" date="2016-10" db="EMBL/GenBank/DDBJ databases">
        <authorList>
            <person name="Varghese N."/>
            <person name="Submissions S."/>
        </authorList>
    </citation>
    <scope>NUCLEOTIDE SEQUENCE [LARGE SCALE GENOMIC DNA]</scope>
    <source>
        <strain evidence="5">DSM 4002</strain>
    </source>
</reference>
<proteinExistence type="predicted"/>
<dbReference type="Pfam" id="PF00581">
    <property type="entry name" value="Rhodanese"/>
    <property type="match status" value="2"/>
</dbReference>
<dbReference type="Proteomes" id="UP000182961">
    <property type="component" value="Unassembled WGS sequence"/>
</dbReference>
<gene>
    <name evidence="4" type="ORF">SAMN05444143_108149</name>
</gene>
<dbReference type="Gene3D" id="3.40.250.10">
    <property type="entry name" value="Rhodanese-like domain"/>
    <property type="match status" value="2"/>
</dbReference>
<evidence type="ECO:0000259" key="3">
    <source>
        <dbReference type="PROSITE" id="PS50206"/>
    </source>
</evidence>
<dbReference type="EMBL" id="FOUT01000008">
    <property type="protein sequence ID" value="SFN23273.1"/>
    <property type="molecule type" value="Genomic_DNA"/>
</dbReference>
<feature type="domain" description="Rhodanese" evidence="3">
    <location>
        <begin position="166"/>
        <end position="279"/>
    </location>
</feature>
<dbReference type="RefSeq" id="WP_024981245.1">
    <property type="nucleotide sequence ID" value="NZ_CBCRUM010000005.1"/>
</dbReference>
<name>A0A1I4XCN9_9FLAO</name>
<accession>A0A1I4XCN9</accession>
<dbReference type="InterPro" id="IPR045078">
    <property type="entry name" value="TST/MPST-like"/>
</dbReference>
<evidence type="ECO:0000256" key="1">
    <source>
        <dbReference type="ARBA" id="ARBA00022679"/>
    </source>
</evidence>
<dbReference type="InterPro" id="IPR036873">
    <property type="entry name" value="Rhodanese-like_dom_sf"/>
</dbReference>
<dbReference type="CDD" id="cd01448">
    <property type="entry name" value="TST_Repeat_1"/>
    <property type="match status" value="1"/>
</dbReference>
<dbReference type="eggNOG" id="COG2897">
    <property type="taxonomic scope" value="Bacteria"/>
</dbReference>
<dbReference type="PROSITE" id="PS50206">
    <property type="entry name" value="RHODANESE_3"/>
    <property type="match status" value="2"/>
</dbReference>
<dbReference type="PANTHER" id="PTHR11364:SF27">
    <property type="entry name" value="SULFURTRANSFERASE"/>
    <property type="match status" value="1"/>
</dbReference>
<feature type="domain" description="Rhodanese" evidence="3">
    <location>
        <begin position="17"/>
        <end position="135"/>
    </location>
</feature>
<dbReference type="SUPFAM" id="SSF52821">
    <property type="entry name" value="Rhodanese/Cell cycle control phosphatase"/>
    <property type="match status" value="2"/>
</dbReference>
<sequence>MSVSTIINATELLTIYKTENILLVDASNGPNTKLNYENKHLEGALFVDANTQLATIETDVAVGGRHPLPSLEDFSKTLGDLGITPQTWVVIYDDKNGANAAARFWWMLRAVGHEKAQVLNGGIQAAEKIGFPVNSEPVHVVKKEKYPCTTWQWPLASMEEVENVAELPSHTVIDVREAFRYNGESEPIDLIAGHIPGAINFPFTQNLDENGLFLPKEVLQEKYTAILSDTKSENTIIHCGSGITACHTLLAILQAGFAMPKLYVGSWSEWSRNHKPIAPHQK</sequence>
<evidence type="ECO:0000313" key="5">
    <source>
        <dbReference type="Proteomes" id="UP000182961"/>
    </source>
</evidence>
<dbReference type="PANTHER" id="PTHR11364">
    <property type="entry name" value="THIOSULFATE SULFERTANSFERASE"/>
    <property type="match status" value="1"/>
</dbReference>
<protein>
    <submittedName>
        <fullName evidence="4">Thiosulfate/3-mercaptopyruvate sulfurtransferase</fullName>
    </submittedName>
</protein>